<protein>
    <submittedName>
        <fullName evidence="2">MIP03792p1</fullName>
    </submittedName>
</protein>
<keyword evidence="1" id="KW-0812">Transmembrane</keyword>
<organism evidence="2">
    <name type="scientific">Drosophila melanogaster</name>
    <name type="common">Fruit fly</name>
    <dbReference type="NCBI Taxonomy" id="7227"/>
    <lineage>
        <taxon>Eukaryota</taxon>
        <taxon>Metazoa</taxon>
        <taxon>Ecdysozoa</taxon>
        <taxon>Arthropoda</taxon>
        <taxon>Hexapoda</taxon>
        <taxon>Insecta</taxon>
        <taxon>Pterygota</taxon>
        <taxon>Neoptera</taxon>
        <taxon>Endopterygota</taxon>
        <taxon>Diptera</taxon>
        <taxon>Brachycera</taxon>
        <taxon>Muscomorpha</taxon>
        <taxon>Ephydroidea</taxon>
        <taxon>Drosophilidae</taxon>
        <taxon>Drosophila</taxon>
        <taxon>Sophophora</taxon>
    </lineage>
</organism>
<keyword evidence="1" id="KW-0472">Membrane</keyword>
<dbReference type="EMBL" id="BT132760">
    <property type="protein sequence ID" value="AET07643.1"/>
    <property type="molecule type" value="mRNA"/>
</dbReference>
<dbReference type="AlphaFoldDB" id="G7H837"/>
<evidence type="ECO:0000313" key="2">
    <source>
        <dbReference type="EMBL" id="AET07643.1"/>
    </source>
</evidence>
<reference evidence="2" key="1">
    <citation type="submission" date="2011-11" db="EMBL/GenBank/DDBJ databases">
        <authorList>
            <person name="Carlson J."/>
            <person name="Booth B."/>
            <person name="Frise E."/>
            <person name="Sandler J."/>
            <person name="Wan K."/>
            <person name="Yu C."/>
            <person name="Celniker S."/>
        </authorList>
    </citation>
    <scope>NUCLEOTIDE SEQUENCE</scope>
</reference>
<name>G7H837_DROME</name>
<evidence type="ECO:0000256" key="1">
    <source>
        <dbReference type="SAM" id="Phobius"/>
    </source>
</evidence>
<keyword evidence="1" id="KW-1133">Transmembrane helix</keyword>
<feature type="transmembrane region" description="Helical" evidence="1">
    <location>
        <begin position="15"/>
        <end position="35"/>
    </location>
</feature>
<proteinExistence type="evidence at transcript level"/>
<accession>G7H837</accession>
<sequence length="67" mass="8114">MDKPVYYRLKINSIFTIRLMAILLCVFIKCVYYLPVKKKLLLQFRVLSDVITKIYGHIDYDFKTYMI</sequence>